<comment type="caution">
    <text evidence="5">The sequence shown here is derived from an EMBL/GenBank/DDBJ whole genome shotgun (WGS) entry which is preliminary data.</text>
</comment>
<keyword evidence="6" id="KW-1185">Reference proteome</keyword>
<feature type="region of interest" description="Disordered" evidence="2">
    <location>
        <begin position="31"/>
        <end position="84"/>
    </location>
</feature>
<dbReference type="Pfam" id="PF13975">
    <property type="entry name" value="gag-asp_proteas"/>
    <property type="match status" value="1"/>
</dbReference>
<keyword evidence="1 5" id="KW-0378">Hydrolase</keyword>
<sequence length="417" mass="47103">MTKFNSVLFLALLASIFANVYQYLNGHEQVSVPKSEQSQIESRRTDGLAQQQSKDTQQLNQETQPNFPQTPDVHEPAVETDSEVAEKLNTQASTDTQRGVPNTTRFKPDRRAAYLAQTRRWLAAQEYAKLDAFFPLYLRQYPQDVEFLLLEAEYIAHTHLLSDAIIHYHSMLSLPLNNAQQDQVQNTIARLTSRTITQLKQANSWDILAQFVEPLLQVSPTSRELILALATAYARQQQAGLMENTLASIRYDDPQAMKIRGIIQQYDDEVNAQSDRATKTTNDNLRKNVSTGVTSIGLQKYGDQYVVESSLSGNQVYFLIDTGASTTAISRQKFKVLFKSVDTKFVGQFNVQTANGTVRSPMYQFASLEIAKAKVKNINVMVLPLDELGHSDGLLGMNFLREFDFRIDQQNALLHLQ</sequence>
<evidence type="ECO:0000313" key="6">
    <source>
        <dbReference type="Proteomes" id="UP001461163"/>
    </source>
</evidence>
<accession>A0ABU9T0D3</accession>
<evidence type="ECO:0000256" key="3">
    <source>
        <dbReference type="SAM" id="SignalP"/>
    </source>
</evidence>
<dbReference type="EMBL" id="JBBMQS010000015">
    <property type="protein sequence ID" value="MEM5499600.1"/>
    <property type="molecule type" value="Genomic_DNA"/>
</dbReference>
<evidence type="ECO:0000256" key="1">
    <source>
        <dbReference type="ARBA" id="ARBA00022801"/>
    </source>
</evidence>
<dbReference type="Proteomes" id="UP001461163">
    <property type="component" value="Unassembled WGS sequence"/>
</dbReference>
<dbReference type="InterPro" id="IPR021109">
    <property type="entry name" value="Peptidase_aspartic_dom_sf"/>
</dbReference>
<dbReference type="InterPro" id="IPR034122">
    <property type="entry name" value="Retropepsin-like_bacterial"/>
</dbReference>
<gene>
    <name evidence="5" type="ORF">WNY77_19470</name>
</gene>
<feature type="chain" id="PRO_5046317320" evidence="3">
    <location>
        <begin position="21"/>
        <end position="417"/>
    </location>
</feature>
<feature type="signal peptide" evidence="3">
    <location>
        <begin position="1"/>
        <end position="20"/>
    </location>
</feature>
<protein>
    <submittedName>
        <fullName evidence="5">Retropepsin-like aspartic protease</fullName>
        <ecNumber evidence="5">3.4.23.-</ecNumber>
    </submittedName>
</protein>
<dbReference type="InterPro" id="IPR001969">
    <property type="entry name" value="Aspartic_peptidase_AS"/>
</dbReference>
<dbReference type="CDD" id="cd05483">
    <property type="entry name" value="retropepsin_like_bacteria"/>
    <property type="match status" value="1"/>
</dbReference>
<feature type="domain" description="Peptidase A2" evidence="4">
    <location>
        <begin position="316"/>
        <end position="399"/>
    </location>
</feature>
<dbReference type="SUPFAM" id="SSF50630">
    <property type="entry name" value="Acid proteases"/>
    <property type="match status" value="1"/>
</dbReference>
<dbReference type="PROSITE" id="PS50175">
    <property type="entry name" value="ASP_PROT_RETROV"/>
    <property type="match status" value="1"/>
</dbReference>
<dbReference type="NCBIfam" id="TIGR02281">
    <property type="entry name" value="clan_AA_DTGA"/>
    <property type="match status" value="1"/>
</dbReference>
<keyword evidence="3" id="KW-0732">Signal</keyword>
<evidence type="ECO:0000259" key="4">
    <source>
        <dbReference type="PROSITE" id="PS50175"/>
    </source>
</evidence>
<dbReference type="InterPro" id="IPR011969">
    <property type="entry name" value="Clan_AA_Asp_peptidase_C"/>
</dbReference>
<evidence type="ECO:0000256" key="2">
    <source>
        <dbReference type="SAM" id="MobiDB-lite"/>
    </source>
</evidence>
<dbReference type="GO" id="GO:0016787">
    <property type="term" value="F:hydrolase activity"/>
    <property type="evidence" value="ECO:0007669"/>
    <property type="project" value="UniProtKB-KW"/>
</dbReference>
<dbReference type="EC" id="3.4.23.-" evidence="5"/>
<organism evidence="5 6">
    <name type="scientific">Paraglaciecola mesophila</name>
    <dbReference type="NCBI Taxonomy" id="197222"/>
    <lineage>
        <taxon>Bacteria</taxon>
        <taxon>Pseudomonadati</taxon>
        <taxon>Pseudomonadota</taxon>
        <taxon>Gammaproteobacteria</taxon>
        <taxon>Alteromonadales</taxon>
        <taxon>Alteromonadaceae</taxon>
        <taxon>Paraglaciecola</taxon>
    </lineage>
</organism>
<evidence type="ECO:0000313" key="5">
    <source>
        <dbReference type="EMBL" id="MEM5499600.1"/>
    </source>
</evidence>
<dbReference type="PROSITE" id="PS00141">
    <property type="entry name" value="ASP_PROTEASE"/>
    <property type="match status" value="1"/>
</dbReference>
<reference evidence="5 6" key="1">
    <citation type="submission" date="2024-03" db="EMBL/GenBank/DDBJ databases">
        <title>Community enrichment and isolation of bacterial strains for fucoidan degradation.</title>
        <authorList>
            <person name="Sichert A."/>
        </authorList>
    </citation>
    <scope>NUCLEOTIDE SEQUENCE [LARGE SCALE GENOMIC DNA]</scope>
    <source>
        <strain evidence="5 6">AS12</strain>
    </source>
</reference>
<dbReference type="RefSeq" id="WP_342882686.1">
    <property type="nucleotide sequence ID" value="NZ_JBBMQS010000015.1"/>
</dbReference>
<dbReference type="Gene3D" id="2.40.70.10">
    <property type="entry name" value="Acid Proteases"/>
    <property type="match status" value="1"/>
</dbReference>
<feature type="compositionally biased region" description="Polar residues" evidence="2">
    <location>
        <begin position="48"/>
        <end position="69"/>
    </location>
</feature>
<dbReference type="InterPro" id="IPR001995">
    <property type="entry name" value="Peptidase_A2_cat"/>
</dbReference>
<proteinExistence type="predicted"/>
<name>A0ABU9T0D3_9ALTE</name>